<name>A0A381YTH5_9ZZZZ</name>
<dbReference type="EMBL" id="UINC01019023">
    <property type="protein sequence ID" value="SVA80336.1"/>
    <property type="molecule type" value="Genomic_DNA"/>
</dbReference>
<evidence type="ECO:0000313" key="10">
    <source>
        <dbReference type="EMBL" id="SVA80336.1"/>
    </source>
</evidence>
<reference evidence="10" key="1">
    <citation type="submission" date="2018-05" db="EMBL/GenBank/DDBJ databases">
        <authorList>
            <person name="Lanie J.A."/>
            <person name="Ng W.-L."/>
            <person name="Kazmierczak K.M."/>
            <person name="Andrzejewski T.M."/>
            <person name="Davidsen T.M."/>
            <person name="Wayne K.J."/>
            <person name="Tettelin H."/>
            <person name="Glass J.I."/>
            <person name="Rusch D."/>
            <person name="Podicherti R."/>
            <person name="Tsui H.-C.T."/>
            <person name="Winkler M.E."/>
        </authorList>
    </citation>
    <scope>NUCLEOTIDE SEQUENCE</scope>
</reference>
<feature type="coiled-coil region" evidence="7">
    <location>
        <begin position="139"/>
        <end position="170"/>
    </location>
</feature>
<feature type="region of interest" description="Disordered" evidence="8">
    <location>
        <begin position="368"/>
        <end position="494"/>
    </location>
</feature>
<dbReference type="Pfam" id="PF02108">
    <property type="entry name" value="FliH"/>
    <property type="match status" value="1"/>
</dbReference>
<feature type="compositionally biased region" description="Acidic residues" evidence="8">
    <location>
        <begin position="429"/>
        <end position="440"/>
    </location>
</feature>
<dbReference type="GO" id="GO:0015031">
    <property type="term" value="P:protein transport"/>
    <property type="evidence" value="ECO:0007669"/>
    <property type="project" value="UniProtKB-KW"/>
</dbReference>
<keyword evidence="3" id="KW-0813">Transport</keyword>
<feature type="compositionally biased region" description="Acidic residues" evidence="8">
    <location>
        <begin position="62"/>
        <end position="74"/>
    </location>
</feature>
<feature type="compositionally biased region" description="Basic and acidic residues" evidence="8">
    <location>
        <begin position="378"/>
        <end position="401"/>
    </location>
</feature>
<protein>
    <recommendedName>
        <fullName evidence="9">Flagellar assembly protein FliH/Type III secretion system HrpE domain-containing protein</fullName>
    </recommendedName>
</protein>
<keyword evidence="5" id="KW-0653">Protein transport</keyword>
<comment type="function">
    <text evidence="1">Needed for flagellar regrowth and assembly.</text>
</comment>
<keyword evidence="7" id="KW-0175">Coiled coil</keyword>
<dbReference type="PANTHER" id="PTHR34982">
    <property type="entry name" value="YOP PROTEINS TRANSLOCATION PROTEIN L"/>
    <property type="match status" value="1"/>
</dbReference>
<dbReference type="InterPro" id="IPR051472">
    <property type="entry name" value="T3SS_Stator/FliH"/>
</dbReference>
<feature type="domain" description="Flagellar assembly protein FliH/Type III secretion system HrpE" evidence="9">
    <location>
        <begin position="197"/>
        <end position="322"/>
    </location>
</feature>
<sequence length="494" mass="55643">MLEDSEFKPFNLTDFTVAETLPEDSESLSATQEDGQDGAEVEESEISVRLASFKPLIIDEQGGSEEFDAEDSTDLADRRTDSEKIQLSQDFRTADFFQENSLLTNAENFAETIRDGAKLYKTQLLTKIEEQATDTKRIHQKTVAENQEAEDERKKLLSATEEKVDEIKNEAFNEGFEAGRLKGMQKRYDEAAPLVLQVNSVMEQLNSLRQAVRFQAEKELVELALQIAKKVVAEEIKLPNDVIKNIVTAALHETEVPGKIYLYLHPDDYEFLLKSKADLERYLNEEQTLVLRQNPELKPGSIYVESDEEIISRSIEDQFDKLEETLTEQIENRHAQLSEVDLDAHDFSIRTSSDDAANADSAAVHLQDVGEVDSPAETDEKAELKKADPEKSTVKDTEEIAQKTMPVDSSEVDDNEKPVTQSGSVDLREMDETDLSEEAADPALETESIETEEQEQQTKPVENKEPELETEAAKTEESVPETETDESEDLDPPK</sequence>
<dbReference type="GO" id="GO:0005829">
    <property type="term" value="C:cytosol"/>
    <property type="evidence" value="ECO:0007669"/>
    <property type="project" value="TreeGrafter"/>
</dbReference>
<keyword evidence="6" id="KW-1006">Bacterial flagellum protein export</keyword>
<proteinExistence type="inferred from homology"/>
<evidence type="ECO:0000259" key="9">
    <source>
        <dbReference type="Pfam" id="PF02108"/>
    </source>
</evidence>
<organism evidence="10">
    <name type="scientific">marine metagenome</name>
    <dbReference type="NCBI Taxonomy" id="408172"/>
    <lineage>
        <taxon>unclassified sequences</taxon>
        <taxon>metagenomes</taxon>
        <taxon>ecological metagenomes</taxon>
    </lineage>
</organism>
<feature type="compositionally biased region" description="Acidic residues" evidence="8">
    <location>
        <begin position="34"/>
        <end position="43"/>
    </location>
</feature>
<dbReference type="PANTHER" id="PTHR34982:SF1">
    <property type="entry name" value="FLAGELLAR ASSEMBLY PROTEIN FLIH"/>
    <property type="match status" value="1"/>
</dbReference>
<feature type="region of interest" description="Disordered" evidence="8">
    <location>
        <begin position="21"/>
        <end position="43"/>
    </location>
</feature>
<comment type="similarity">
    <text evidence="2">Belongs to the FliH family.</text>
</comment>
<evidence type="ECO:0000256" key="4">
    <source>
        <dbReference type="ARBA" id="ARBA00022795"/>
    </source>
</evidence>
<evidence type="ECO:0000256" key="1">
    <source>
        <dbReference type="ARBA" id="ARBA00003041"/>
    </source>
</evidence>
<keyword evidence="4" id="KW-1005">Bacterial flagellum biogenesis</keyword>
<gene>
    <name evidence="10" type="ORF">METZ01_LOCUS133190</name>
</gene>
<evidence type="ECO:0000256" key="7">
    <source>
        <dbReference type="SAM" id="Coils"/>
    </source>
</evidence>
<dbReference type="AlphaFoldDB" id="A0A381YTH5"/>
<feature type="region of interest" description="Disordered" evidence="8">
    <location>
        <begin position="60"/>
        <end position="81"/>
    </location>
</feature>
<accession>A0A381YTH5</accession>
<evidence type="ECO:0000256" key="8">
    <source>
        <dbReference type="SAM" id="MobiDB-lite"/>
    </source>
</evidence>
<evidence type="ECO:0000256" key="2">
    <source>
        <dbReference type="ARBA" id="ARBA00006602"/>
    </source>
</evidence>
<evidence type="ECO:0000256" key="6">
    <source>
        <dbReference type="ARBA" id="ARBA00023225"/>
    </source>
</evidence>
<dbReference type="GO" id="GO:0044781">
    <property type="term" value="P:bacterial-type flagellum organization"/>
    <property type="evidence" value="ECO:0007669"/>
    <property type="project" value="UniProtKB-KW"/>
</dbReference>
<dbReference type="InterPro" id="IPR018035">
    <property type="entry name" value="Flagellar_FliH/T3SS_HrpE"/>
</dbReference>
<feature type="compositionally biased region" description="Acidic residues" evidence="8">
    <location>
        <begin position="478"/>
        <end position="494"/>
    </location>
</feature>
<evidence type="ECO:0000256" key="3">
    <source>
        <dbReference type="ARBA" id="ARBA00022448"/>
    </source>
</evidence>
<evidence type="ECO:0000256" key="5">
    <source>
        <dbReference type="ARBA" id="ARBA00022927"/>
    </source>
</evidence>
<feature type="compositionally biased region" description="Basic and acidic residues" evidence="8">
    <location>
        <begin position="461"/>
        <end position="477"/>
    </location>
</feature>